<dbReference type="Proteomes" id="UP000887580">
    <property type="component" value="Unplaced"/>
</dbReference>
<dbReference type="WBParaSite" id="PS1159_v2.g8146.t1">
    <property type="protein sequence ID" value="PS1159_v2.g8146.t1"/>
    <property type="gene ID" value="PS1159_v2.g8146"/>
</dbReference>
<evidence type="ECO:0000313" key="2">
    <source>
        <dbReference type="WBParaSite" id="PS1159_v2.g8146.t1"/>
    </source>
</evidence>
<proteinExistence type="predicted"/>
<protein>
    <submittedName>
        <fullName evidence="2">Nuclear receptor domain-containing protein</fullName>
    </submittedName>
</protein>
<sequence>MESTSDPVPLILLPKKPSILEALLNSKESAVKLLVKNEEASSTSSSSLLDNNTNDFLQPSNTTYPVTAKKYLCAVCNDASHGQHYGQFSCEGCKSFLKRTVRRKLQYKCRGNGNCIISKQQRNRCQYCRFIKCLKVGMKPEAVQEERQSYRDTIVAEETDENPTTQIQQWNNNSNNLLPHATKFPSITLFRESEIKNEEFQFSERPLIINYLEIAELQMNIGPLMTCASLKNTIIQWASMLPVFTQQTRIDQSRLLQNCFNDIFALNAAFYSINFEENILHLNLIGIIQLFQRLKIDMIEFAIIKGIFLLNPDNSLNEYALYKPPYLCHSNPNHPRCRDYNTQKDNHDGRKYITKTQKDKYDDGKYLTCYEFYNRFNNYGPNNICHGFPNYIKISERIGKELHYQRIAHHRKLSEKVQRERMCRIYHGLPFCDPK</sequence>
<evidence type="ECO:0000313" key="1">
    <source>
        <dbReference type="Proteomes" id="UP000887580"/>
    </source>
</evidence>
<organism evidence="1 2">
    <name type="scientific">Panagrolaimus sp. PS1159</name>
    <dbReference type="NCBI Taxonomy" id="55785"/>
    <lineage>
        <taxon>Eukaryota</taxon>
        <taxon>Metazoa</taxon>
        <taxon>Ecdysozoa</taxon>
        <taxon>Nematoda</taxon>
        <taxon>Chromadorea</taxon>
        <taxon>Rhabditida</taxon>
        <taxon>Tylenchina</taxon>
        <taxon>Panagrolaimomorpha</taxon>
        <taxon>Panagrolaimoidea</taxon>
        <taxon>Panagrolaimidae</taxon>
        <taxon>Panagrolaimus</taxon>
    </lineage>
</organism>
<reference evidence="2" key="1">
    <citation type="submission" date="2022-11" db="UniProtKB">
        <authorList>
            <consortium name="WormBaseParasite"/>
        </authorList>
    </citation>
    <scope>IDENTIFICATION</scope>
</reference>
<name>A0AC35GS24_9BILA</name>
<accession>A0AC35GS24</accession>